<proteinExistence type="predicted"/>
<gene>
    <name evidence="1" type="ordered locus">Desmu_0259</name>
</gene>
<evidence type="ECO:0000313" key="1">
    <source>
        <dbReference type="EMBL" id="ADV64578.1"/>
    </source>
</evidence>
<organism evidence="1 2">
    <name type="scientific">Desulfurococcus mucosus (strain ATCC 35584 / DSM 2162 / JCM 9187 / O7/1)</name>
    <dbReference type="NCBI Taxonomy" id="765177"/>
    <lineage>
        <taxon>Archaea</taxon>
        <taxon>Thermoproteota</taxon>
        <taxon>Thermoprotei</taxon>
        <taxon>Desulfurococcales</taxon>
        <taxon>Desulfurococcaceae</taxon>
        <taxon>Desulfurococcus</taxon>
    </lineage>
</organism>
<dbReference type="eggNOG" id="arCOG06103">
    <property type="taxonomic scope" value="Archaea"/>
</dbReference>
<sequence length="553" mass="60835">MSGGDGFVYQLIDFLESKGFTSGEVSVIPVSTHPWNTATVVNRLSEELGIRDFIVLTRRELVDDVYQSLSQEPGAARGINVYVDHAVARSILRDSVFENSIVLEHLVKSISGMVKKIYVDLSLTTGPFAITLQGTLSKMGPSSITYTYVDAIPLPGLPQYPGSPRWIHRVYVYEDGGVAEPGEGGAGRGVREQGLLEKKIAWRGTKGVFEDVSQVFNRLADVRIAERLTSEARRDVSEDSPVLTVNALNPVNGERKRLVSLKPVEGPDEDSVNMMMGNWRVLADIVCGSHPDADRSSIERILMQIQRYTGAVDLIAREIEGHGSRDYEGWKLHSLLLDMHRRLGKPVALLPDTNMFYQGLHMTLLKASIRNGRPWSPVEGIRVYIPVCAEAEINGKVAGVSSETTGISRYSYVMALLANRAVDEIKQYYRGIHLPAVSQPCEASIAVVEQSLSEDRVVLVTADKKAYNAWITLNVCKERATCIYIGHRNRPLNADGLYSKLYASIVLANQVYTAGSILPLELSTGDRRARVTLETLQGADAPVLNIVEEPGSA</sequence>
<dbReference type="GeneID" id="10152951"/>
<dbReference type="Proteomes" id="UP000001068">
    <property type="component" value="Chromosome"/>
</dbReference>
<reference evidence="1 2" key="2">
    <citation type="journal article" date="2011" name="Stand. Genomic Sci.">
        <title>Complete genome sequence of Desulfurococcus mucosus type strain (O7/1).</title>
        <authorList>
            <person name="Wirth R."/>
            <person name="Chertkov O."/>
            <person name="Held B."/>
            <person name="Lapidus A."/>
            <person name="Nolan M."/>
            <person name="Lucas S."/>
            <person name="Hammon N."/>
            <person name="Deshpande S."/>
            <person name="Cheng J.F."/>
            <person name="Tapia R."/>
            <person name="Han C."/>
            <person name="Goodwin L."/>
            <person name="Pitluck S."/>
            <person name="Liolios K."/>
            <person name="Ioanna P."/>
            <person name="Ivanova N."/>
            <person name="Mavromatis K."/>
            <person name="Mikhailova N."/>
            <person name="Pati A."/>
            <person name="Chen A."/>
            <person name="Palaniappan K."/>
            <person name="Land M."/>
            <person name="Hauser L."/>
            <person name="Chang Y.J."/>
            <person name="Jeffries C.D."/>
            <person name="Bilek Y."/>
            <person name="Hader T."/>
            <person name="Rohde M."/>
            <person name="Spring S."/>
            <person name="Sikorski J."/>
            <person name="Goker M."/>
            <person name="Woyke T."/>
            <person name="Bristow J."/>
            <person name="Eisen J.A."/>
            <person name="Markowitz V."/>
            <person name="Hugenholtz P."/>
            <person name="Kyrpides N.C."/>
            <person name="Klenk H.P."/>
        </authorList>
    </citation>
    <scope>NUCLEOTIDE SEQUENCE [LARGE SCALE GENOMIC DNA]</scope>
    <source>
        <strain evidence="2">ATCC 35584 / DSM 2162 / JCM 9187 / O7/1</strain>
    </source>
</reference>
<evidence type="ECO:0000313" key="2">
    <source>
        <dbReference type="Proteomes" id="UP000001068"/>
    </source>
</evidence>
<dbReference type="AlphaFoldDB" id="E8R7V2"/>
<dbReference type="RefSeq" id="WP_013561800.1">
    <property type="nucleotide sequence ID" value="NC_014961.1"/>
</dbReference>
<dbReference type="HOGENOM" id="CLU_499344_0_0_2"/>
<accession>E8R7V2</accession>
<protein>
    <submittedName>
        <fullName evidence="1">Uncharacterized protein</fullName>
    </submittedName>
</protein>
<name>E8R7V2_DESM0</name>
<reference evidence="2" key="1">
    <citation type="submission" date="2010-11" db="EMBL/GenBank/DDBJ databases">
        <title>The complete genome of Desulfurococcus mucosus DSM 2162.</title>
        <authorList>
            <consortium name="US DOE Joint Genome Institute (JGI-PGF)"/>
            <person name="Lucas S."/>
            <person name="Copeland A."/>
            <person name="Lapidus A."/>
            <person name="Bruce D."/>
            <person name="Goodwin L."/>
            <person name="Pitluck S."/>
            <person name="Kyrpides N."/>
            <person name="Mavromatis K."/>
            <person name="Pagani I."/>
            <person name="Ivanova N."/>
            <person name="Ovchinnikova G."/>
            <person name="Chertkov O."/>
            <person name="Held B."/>
            <person name="Brettin T."/>
            <person name="Detter J.C."/>
            <person name="Tapia R."/>
            <person name="Han C."/>
            <person name="Land M."/>
            <person name="Hauser L."/>
            <person name="Markowitz V."/>
            <person name="Cheng J.-F."/>
            <person name="Hugenholtz P."/>
            <person name="Woyke T."/>
            <person name="Wu D."/>
            <person name="Wirth R."/>
            <person name="Bilek Y."/>
            <person name="Hader T."/>
            <person name="Klenk H.-P."/>
            <person name="Eisen J.A."/>
        </authorList>
    </citation>
    <scope>NUCLEOTIDE SEQUENCE [LARGE SCALE GENOMIC DNA]</scope>
    <source>
        <strain evidence="2">ATCC 35584 / DSM 2162 / JCM 9187 / O7/1</strain>
    </source>
</reference>
<dbReference type="EMBL" id="CP002363">
    <property type="protein sequence ID" value="ADV64578.1"/>
    <property type="molecule type" value="Genomic_DNA"/>
</dbReference>
<keyword evidence="2" id="KW-1185">Reference proteome</keyword>
<dbReference type="OrthoDB" id="17967at2157"/>
<dbReference type="KEGG" id="dmu:Desmu_0259"/>